<proteinExistence type="predicted"/>
<dbReference type="SMART" id="SM00858">
    <property type="entry name" value="SAF"/>
    <property type="match status" value="1"/>
</dbReference>
<dbReference type="RefSeq" id="WP_214358944.1">
    <property type="nucleotide sequence ID" value="NZ_JAFEJS010000013.1"/>
</dbReference>
<dbReference type="Pfam" id="PF08666">
    <property type="entry name" value="SAF"/>
    <property type="match status" value="1"/>
</dbReference>
<comment type="caution">
    <text evidence="2">The sequence shown here is derived from an EMBL/GenBank/DDBJ whole genome shotgun (WGS) entry which is preliminary data.</text>
</comment>
<evidence type="ECO:0000259" key="1">
    <source>
        <dbReference type="SMART" id="SM00858"/>
    </source>
</evidence>
<evidence type="ECO:0000313" key="3">
    <source>
        <dbReference type="Proteomes" id="UP000773064"/>
    </source>
</evidence>
<reference evidence="2 3" key="1">
    <citation type="journal article" date="2021" name="Environ. Microbiol.">
        <title>Genetic insights into the dark matter of the mammalian gut microbiota through targeted genome reconstruction.</title>
        <authorList>
            <person name="Lugli G.A."/>
            <person name="Alessandri G."/>
            <person name="Milani C."/>
            <person name="Viappiani A."/>
            <person name="Fontana F."/>
            <person name="Tarracchini C."/>
            <person name="Mancabelli L."/>
            <person name="Argentini C."/>
            <person name="Ruiz L."/>
            <person name="Margolles A."/>
            <person name="van Sinderen D."/>
            <person name="Turroni F."/>
            <person name="Ventura M."/>
        </authorList>
    </citation>
    <scope>NUCLEOTIDE SEQUENCE [LARGE SCALE GENOMIC DNA]</scope>
    <source>
        <strain evidence="2 3">MA2</strain>
    </source>
</reference>
<sequence>MTKNTTPPWARVMRPTLSGRRIRARLVRLAAALIAGLAVFVTLSSIGAMTATTSVVVASRDIARGSVIRRRDVTMVEVPASAATETALTAIDDVVGSVAQIDIGEHQPMYPSLTRDAPVIPPGRSALELKVSNDVSDLLPGDVISLVSAVGCAPAETAEHLGEVGGEEKEGLCTLTNQALVMGRPATSDSGVVTIEVAVEPDAALRVMNSADVGAVVAVQQ</sequence>
<name>A0ABS5URV7_9BIFI</name>
<dbReference type="Proteomes" id="UP000773064">
    <property type="component" value="Unassembled WGS sequence"/>
</dbReference>
<keyword evidence="3" id="KW-1185">Reference proteome</keyword>
<dbReference type="CDD" id="cd11614">
    <property type="entry name" value="SAF_CpaB_FlgA_like"/>
    <property type="match status" value="1"/>
</dbReference>
<dbReference type="Gene3D" id="3.90.1210.10">
    <property type="entry name" value="Antifreeze-like/N-acetylneuraminic acid synthase C-terminal domain"/>
    <property type="match status" value="1"/>
</dbReference>
<dbReference type="InterPro" id="IPR013974">
    <property type="entry name" value="SAF"/>
</dbReference>
<gene>
    <name evidence="2" type="ORF">JS528_10240</name>
</gene>
<dbReference type="EMBL" id="JAFEJS010000013">
    <property type="protein sequence ID" value="MBT1173707.1"/>
    <property type="molecule type" value="Genomic_DNA"/>
</dbReference>
<accession>A0ABS5URV7</accession>
<organism evidence="2 3">
    <name type="scientific">Bifidobacterium santillanense</name>
    <dbReference type="NCBI Taxonomy" id="2809028"/>
    <lineage>
        <taxon>Bacteria</taxon>
        <taxon>Bacillati</taxon>
        <taxon>Actinomycetota</taxon>
        <taxon>Actinomycetes</taxon>
        <taxon>Bifidobacteriales</taxon>
        <taxon>Bifidobacteriaceae</taxon>
        <taxon>Bifidobacterium</taxon>
    </lineage>
</organism>
<protein>
    <submittedName>
        <fullName evidence="2">SAF domain-containing protein</fullName>
    </submittedName>
</protein>
<evidence type="ECO:0000313" key="2">
    <source>
        <dbReference type="EMBL" id="MBT1173707.1"/>
    </source>
</evidence>
<feature type="domain" description="SAF" evidence="1">
    <location>
        <begin position="53"/>
        <end position="115"/>
    </location>
</feature>